<gene>
    <name evidence="1" type="ORF">ROJ8625_00405</name>
</gene>
<accession>A0A1X6Y8V2</accession>
<evidence type="ECO:0000313" key="1">
    <source>
        <dbReference type="EMBL" id="SLN13472.1"/>
    </source>
</evidence>
<dbReference type="Pfam" id="PF11994">
    <property type="entry name" value="DUF3489"/>
    <property type="match status" value="1"/>
</dbReference>
<keyword evidence="2" id="KW-1185">Reference proteome</keyword>
<dbReference type="Proteomes" id="UP000193570">
    <property type="component" value="Unassembled WGS sequence"/>
</dbReference>
<dbReference type="OrthoDB" id="7206991at2"/>
<proteinExistence type="predicted"/>
<dbReference type="AlphaFoldDB" id="A0A1X6Y8V2"/>
<sequence>MATTTLKPRTTKRAQLIRMLETKNGADVATISKKLGWQSHTTRAALTGLRKAGHEISSEKPAKGVGTRYRIVQTTTATAEAKPELGHAD</sequence>
<organism evidence="1 2">
    <name type="scientific">Roseivivax jejudonensis</name>
    <dbReference type="NCBI Taxonomy" id="1529041"/>
    <lineage>
        <taxon>Bacteria</taxon>
        <taxon>Pseudomonadati</taxon>
        <taxon>Pseudomonadota</taxon>
        <taxon>Alphaproteobacteria</taxon>
        <taxon>Rhodobacterales</taxon>
        <taxon>Roseobacteraceae</taxon>
        <taxon>Roseivivax</taxon>
    </lineage>
</organism>
<evidence type="ECO:0008006" key="3">
    <source>
        <dbReference type="Google" id="ProtNLM"/>
    </source>
</evidence>
<dbReference type="InterPro" id="IPR021880">
    <property type="entry name" value="DUF3489"/>
</dbReference>
<name>A0A1X6Y8V2_9RHOB</name>
<reference evidence="1 2" key="1">
    <citation type="submission" date="2017-03" db="EMBL/GenBank/DDBJ databases">
        <authorList>
            <person name="Afonso C.L."/>
            <person name="Miller P.J."/>
            <person name="Scott M.A."/>
            <person name="Spackman E."/>
            <person name="Goraichik I."/>
            <person name="Dimitrov K.M."/>
            <person name="Suarez D.L."/>
            <person name="Swayne D.E."/>
        </authorList>
    </citation>
    <scope>NUCLEOTIDE SEQUENCE [LARGE SCALE GENOMIC DNA]</scope>
    <source>
        <strain evidence="1 2">CECT 8625</strain>
    </source>
</reference>
<dbReference type="EMBL" id="FWFK01000001">
    <property type="protein sequence ID" value="SLN13472.1"/>
    <property type="molecule type" value="Genomic_DNA"/>
</dbReference>
<protein>
    <recommendedName>
        <fullName evidence="3">DUF3489 domain-containing protein</fullName>
    </recommendedName>
</protein>
<evidence type="ECO:0000313" key="2">
    <source>
        <dbReference type="Proteomes" id="UP000193570"/>
    </source>
</evidence>
<dbReference type="RefSeq" id="WP_085790169.1">
    <property type="nucleotide sequence ID" value="NZ_FWFK01000001.1"/>
</dbReference>